<dbReference type="Proteomes" id="UP000319897">
    <property type="component" value="Unassembled WGS sequence"/>
</dbReference>
<dbReference type="EMBL" id="VFSU01000034">
    <property type="protein sequence ID" value="TPE58441.1"/>
    <property type="molecule type" value="Genomic_DNA"/>
</dbReference>
<evidence type="ECO:0000313" key="2">
    <source>
        <dbReference type="EMBL" id="TPE58441.1"/>
    </source>
</evidence>
<evidence type="ECO:0000256" key="1">
    <source>
        <dbReference type="HAMAP-Rule" id="MF_00697"/>
    </source>
</evidence>
<dbReference type="AlphaFoldDB" id="A0A501XD01"/>
<proteinExistence type="inferred from homology"/>
<dbReference type="RefSeq" id="WP_140929294.1">
    <property type="nucleotide sequence ID" value="NZ_VFSU01000034.1"/>
</dbReference>
<comment type="similarity">
    <text evidence="1">Belongs to the UPF0276 family.</text>
</comment>
<evidence type="ECO:0000313" key="3">
    <source>
        <dbReference type="Proteomes" id="UP000319897"/>
    </source>
</evidence>
<reference evidence="2 3" key="1">
    <citation type="submission" date="2019-06" db="EMBL/GenBank/DDBJ databases">
        <authorList>
            <person name="Lee I."/>
            <person name="Jang G.I."/>
            <person name="Hwang C.Y."/>
        </authorList>
    </citation>
    <scope>NUCLEOTIDE SEQUENCE [LARGE SCALE GENOMIC DNA]</scope>
    <source>
        <strain evidence="2 3">PAMC 28131</strain>
    </source>
</reference>
<dbReference type="OrthoDB" id="9763101at2"/>
<sequence>MQPLIPPFTGFGLGLRREHYAAFLDAPMPDVDFVEIISENFMVEGGRPLVVLDAVRRTLPVAMHGVSLNIGSASGLDRDYLARLRALADRLDPLWVSDHLCWTGVDGGNSHDLLPLPLTAQALEIVCENIHQAQDALGRPMLFENPSSYVQFPGDEMPEWAFLSEICSRTGCCLLLDINNVFVSCTNHGLDPRAWLAGIPADRVRQVHLAGHSQGSDMLIDTHDAPVADPVWALLAETLPRLGPVAVMIERDDHIPPLPEILAELAIARAIAAGAGGLARCA</sequence>
<dbReference type="SUPFAM" id="SSF51658">
    <property type="entry name" value="Xylose isomerase-like"/>
    <property type="match status" value="1"/>
</dbReference>
<gene>
    <name evidence="2" type="ORF">FJQ54_15285</name>
</gene>
<dbReference type="InterPro" id="IPR007801">
    <property type="entry name" value="MbnB/TglH/ChrH"/>
</dbReference>
<dbReference type="Gene3D" id="3.20.20.150">
    <property type="entry name" value="Divalent-metal-dependent TIM barrel enzymes"/>
    <property type="match status" value="1"/>
</dbReference>
<comment type="caution">
    <text evidence="2">The sequence shown here is derived from an EMBL/GenBank/DDBJ whole genome shotgun (WGS) entry which is preliminary data.</text>
</comment>
<organism evidence="2 3">
    <name type="scientific">Sandaracinobacter neustonicus</name>
    <dbReference type="NCBI Taxonomy" id="1715348"/>
    <lineage>
        <taxon>Bacteria</taxon>
        <taxon>Pseudomonadati</taxon>
        <taxon>Pseudomonadota</taxon>
        <taxon>Alphaproteobacteria</taxon>
        <taxon>Sphingomonadales</taxon>
        <taxon>Sphingosinicellaceae</taxon>
        <taxon>Sandaracinobacter</taxon>
    </lineage>
</organism>
<dbReference type="InterPro" id="IPR036237">
    <property type="entry name" value="Xyl_isomerase-like_sf"/>
</dbReference>
<name>A0A501XD01_9SPHN</name>
<accession>A0A501XD01</accession>
<dbReference type="HAMAP" id="MF_00697">
    <property type="entry name" value="UPF0276"/>
    <property type="match status" value="1"/>
</dbReference>
<protein>
    <recommendedName>
        <fullName evidence="1">UPF0276 protein FJQ54_15285</fullName>
    </recommendedName>
</protein>
<dbReference type="Pfam" id="PF05114">
    <property type="entry name" value="MbnB_TglH_ChrH"/>
    <property type="match status" value="1"/>
</dbReference>
<dbReference type="NCBIfam" id="NF003818">
    <property type="entry name" value="PRK05409.1"/>
    <property type="match status" value="1"/>
</dbReference>
<dbReference type="PANTHER" id="PTHR42194:SF1">
    <property type="entry name" value="UPF0276 PROTEIN HI_1600"/>
    <property type="match status" value="1"/>
</dbReference>
<dbReference type="PANTHER" id="PTHR42194">
    <property type="entry name" value="UPF0276 PROTEIN HI_1600"/>
    <property type="match status" value="1"/>
</dbReference>
<keyword evidence="3" id="KW-1185">Reference proteome</keyword>